<dbReference type="WBParaSite" id="maker-PairedContig_3725-snap-gene-0.6-mRNA-1">
    <property type="protein sequence ID" value="maker-PairedContig_3725-snap-gene-0.6-mRNA-1"/>
    <property type="gene ID" value="maker-PairedContig_3725-snap-gene-0.6"/>
</dbReference>
<organism evidence="1">
    <name type="scientific">Wuchereria bancrofti</name>
    <dbReference type="NCBI Taxonomy" id="6293"/>
    <lineage>
        <taxon>Eukaryota</taxon>
        <taxon>Metazoa</taxon>
        <taxon>Ecdysozoa</taxon>
        <taxon>Nematoda</taxon>
        <taxon>Chromadorea</taxon>
        <taxon>Rhabditida</taxon>
        <taxon>Spirurina</taxon>
        <taxon>Spiruromorpha</taxon>
        <taxon>Filarioidea</taxon>
        <taxon>Onchocercidae</taxon>
        <taxon>Wuchereria</taxon>
    </lineage>
</organism>
<dbReference type="STRING" id="6293.A0A1I8EPH1"/>
<dbReference type="AlphaFoldDB" id="A0A1I8EPH1"/>
<sequence>MTLIKSRRLIVTISQDSFYRSLSDEEIRKANRGKFNFDHPGSLFHCRKIKFLSPCYYMVFLIFKSLDAIEFMLMISILHKMKEDESVIVPKYDFCTNSRIAKSFMKLFVVDMKLFVDANSGDRLADVSKEIPRRGDARYPK</sequence>
<dbReference type="InterPro" id="IPR027417">
    <property type="entry name" value="P-loop_NTPase"/>
</dbReference>
<evidence type="ECO:0000313" key="1">
    <source>
        <dbReference type="WBParaSite" id="maker-PairedContig_3725-snap-gene-0.6-mRNA-1"/>
    </source>
</evidence>
<accession>A0A1I8EPH1</accession>
<name>A0A1I8EPH1_WUCBA</name>
<dbReference type="Gene3D" id="3.40.50.300">
    <property type="entry name" value="P-loop containing nucleotide triphosphate hydrolases"/>
    <property type="match status" value="1"/>
</dbReference>
<evidence type="ECO:0008006" key="2">
    <source>
        <dbReference type="Google" id="ProtNLM"/>
    </source>
</evidence>
<reference evidence="1" key="1">
    <citation type="submission" date="2016-11" db="UniProtKB">
        <authorList>
            <consortium name="WormBaseParasite"/>
        </authorList>
    </citation>
    <scope>IDENTIFICATION</scope>
    <source>
        <strain evidence="1">pt0022</strain>
    </source>
</reference>
<proteinExistence type="predicted"/>
<protein>
    <recommendedName>
        <fullName evidence="2">Phosphoribulokinase/uridine kinase domain-containing protein</fullName>
    </recommendedName>
</protein>